<dbReference type="GO" id="GO:0006508">
    <property type="term" value="P:proteolysis"/>
    <property type="evidence" value="ECO:0007669"/>
    <property type="project" value="UniProtKB-KW"/>
</dbReference>
<comment type="caution">
    <text evidence="1">The sequence shown here is derived from an EMBL/GenBank/DDBJ whole genome shotgun (WGS) entry which is preliminary data.</text>
</comment>
<dbReference type="EMBL" id="AJFU01000001">
    <property type="protein sequence ID" value="EIE42430.1"/>
    <property type="molecule type" value="Genomic_DNA"/>
</dbReference>
<keyword evidence="1" id="KW-0645">Protease</keyword>
<sequence length="96" mass="10901">MKLDVIKLVTEPVSVVSPSIAQIQQDTEMELIKNLEQEIIKNNNNDIIKTSASSDRNVELVDIISEKDDWYTIEVHQYVKSSKGDSFDLAINHTIN</sequence>
<dbReference type="RefSeq" id="WP_004796931.1">
    <property type="nucleotide sequence ID" value="NZ_AJFU01000001.1"/>
</dbReference>
<protein>
    <submittedName>
        <fullName evidence="1">Subtilisin: serine protease</fullName>
    </submittedName>
</protein>
<reference evidence="1 2" key="1">
    <citation type="journal article" date="2012" name="J. Bacteriol.">
        <title>Genome annotation of five Mycoplasma canis strains.</title>
        <authorList>
            <person name="Brown D.R."/>
            <person name="May M."/>
            <person name="Michaels D.L."/>
            <person name="Barbet A.F."/>
        </authorList>
    </citation>
    <scope>NUCLEOTIDE SEQUENCE [LARGE SCALE GENOMIC DNA]</scope>
    <source>
        <strain evidence="1 2">UFG4</strain>
    </source>
</reference>
<gene>
    <name evidence="1" type="ORF">MCANUFG4_00045</name>
</gene>
<proteinExistence type="predicted"/>
<dbReference type="AlphaFoldDB" id="I1A7F9"/>
<keyword evidence="1" id="KW-0378">Hydrolase</keyword>
<keyword evidence="2" id="KW-1185">Reference proteome</keyword>
<dbReference type="GO" id="GO:0008233">
    <property type="term" value="F:peptidase activity"/>
    <property type="evidence" value="ECO:0007669"/>
    <property type="project" value="UniProtKB-KW"/>
</dbReference>
<dbReference type="PATRIC" id="fig|1131455.3.peg.8"/>
<evidence type="ECO:0000313" key="1">
    <source>
        <dbReference type="EMBL" id="EIE42430.1"/>
    </source>
</evidence>
<name>I1A7F9_9BACT</name>
<organism evidence="1 2">
    <name type="scientific">Mycoplasmopsis canis UFG4</name>
    <dbReference type="NCBI Taxonomy" id="1131455"/>
    <lineage>
        <taxon>Bacteria</taxon>
        <taxon>Bacillati</taxon>
        <taxon>Mycoplasmatota</taxon>
        <taxon>Mycoplasmoidales</taxon>
        <taxon>Metamycoplasmataceae</taxon>
        <taxon>Mycoplasmopsis</taxon>
    </lineage>
</organism>
<accession>I1A7F9</accession>
<evidence type="ECO:0000313" key="2">
    <source>
        <dbReference type="Proteomes" id="UP000006229"/>
    </source>
</evidence>
<dbReference type="Proteomes" id="UP000006229">
    <property type="component" value="Unassembled WGS sequence"/>
</dbReference>